<dbReference type="GO" id="GO:0006357">
    <property type="term" value="P:regulation of transcription by RNA polymerase II"/>
    <property type="evidence" value="ECO:0007669"/>
    <property type="project" value="TreeGrafter"/>
</dbReference>
<dbReference type="PROSITE" id="PS50082">
    <property type="entry name" value="WD_REPEATS_2"/>
    <property type="match status" value="1"/>
</dbReference>
<dbReference type="PANTHER" id="PTHR22846">
    <property type="entry name" value="WD40 REPEAT PROTEIN"/>
    <property type="match status" value="1"/>
</dbReference>
<dbReference type="SUPFAM" id="SSF50978">
    <property type="entry name" value="WD40 repeat-like"/>
    <property type="match status" value="1"/>
</dbReference>
<dbReference type="InterPro" id="IPR036322">
    <property type="entry name" value="WD40_repeat_dom_sf"/>
</dbReference>
<dbReference type="Gene3D" id="2.130.10.10">
    <property type="entry name" value="YVTN repeat-like/Quinoprotein amine dehydrogenase"/>
    <property type="match status" value="1"/>
</dbReference>
<evidence type="ECO:0000256" key="5">
    <source>
        <dbReference type="ARBA" id="ARBA00025741"/>
    </source>
</evidence>
<dbReference type="PROSITE" id="PS50294">
    <property type="entry name" value="WD_REPEATS_REGION"/>
    <property type="match status" value="1"/>
</dbReference>
<dbReference type="InterPro" id="IPR001680">
    <property type="entry name" value="WD40_rpt"/>
</dbReference>
<evidence type="ECO:0000256" key="2">
    <source>
        <dbReference type="ARBA" id="ARBA00022574"/>
    </source>
</evidence>
<dbReference type="InterPro" id="IPR015943">
    <property type="entry name" value="WD40/YVTN_repeat-like_dom_sf"/>
</dbReference>
<reference evidence="7" key="2">
    <citation type="submission" date="2025-09" db="UniProtKB">
        <authorList>
            <consortium name="Ensembl"/>
        </authorList>
    </citation>
    <scope>IDENTIFICATION</scope>
</reference>
<evidence type="ECO:0000256" key="6">
    <source>
        <dbReference type="PROSITE-ProRule" id="PRU00221"/>
    </source>
</evidence>
<name>A0A673LG31_9TELE</name>
<evidence type="ECO:0000313" key="7">
    <source>
        <dbReference type="Ensembl" id="ENSSRHP00000077205.1"/>
    </source>
</evidence>
<protein>
    <submittedName>
        <fullName evidence="7">Uncharacterized protein</fullName>
    </submittedName>
</protein>
<feature type="repeat" description="WD" evidence="6">
    <location>
        <begin position="13"/>
        <end position="54"/>
    </location>
</feature>
<reference evidence="7" key="1">
    <citation type="submission" date="2025-08" db="UniProtKB">
        <authorList>
            <consortium name="Ensembl"/>
        </authorList>
    </citation>
    <scope>IDENTIFICATION</scope>
</reference>
<organism evidence="7 8">
    <name type="scientific">Sinocyclocheilus rhinocerous</name>
    <dbReference type="NCBI Taxonomy" id="307959"/>
    <lineage>
        <taxon>Eukaryota</taxon>
        <taxon>Metazoa</taxon>
        <taxon>Chordata</taxon>
        <taxon>Craniata</taxon>
        <taxon>Vertebrata</taxon>
        <taxon>Euteleostomi</taxon>
        <taxon>Actinopterygii</taxon>
        <taxon>Neopterygii</taxon>
        <taxon>Teleostei</taxon>
        <taxon>Ostariophysi</taxon>
        <taxon>Cypriniformes</taxon>
        <taxon>Cyprinidae</taxon>
        <taxon>Cyprininae</taxon>
        <taxon>Sinocyclocheilus</taxon>
    </lineage>
</organism>
<evidence type="ECO:0000256" key="3">
    <source>
        <dbReference type="ARBA" id="ARBA00022737"/>
    </source>
</evidence>
<keyword evidence="8" id="KW-1185">Reference proteome</keyword>
<dbReference type="GO" id="GO:0003714">
    <property type="term" value="F:transcription corepressor activity"/>
    <property type="evidence" value="ECO:0007669"/>
    <property type="project" value="InterPro"/>
</dbReference>
<keyword evidence="4" id="KW-0539">Nucleus</keyword>
<dbReference type="Proteomes" id="UP000472270">
    <property type="component" value="Unassembled WGS sequence"/>
</dbReference>
<dbReference type="InterPro" id="IPR045183">
    <property type="entry name" value="Ebi-like"/>
</dbReference>
<comment type="subcellular location">
    <subcellularLocation>
        <location evidence="1">Nucleus</location>
    </subcellularLocation>
</comment>
<keyword evidence="3" id="KW-0677">Repeat</keyword>
<keyword evidence="2 6" id="KW-0853">WD repeat</keyword>
<evidence type="ECO:0000313" key="8">
    <source>
        <dbReference type="Proteomes" id="UP000472270"/>
    </source>
</evidence>
<sequence length="256" mass="28325">MAGDLRKCPIKKLEGHQNRVSSCSWNAEQGLLATGAQDGTVRLWAITPNTAELQHTHACSVSEDAQSSDGSMGSHLLSAVSWSAEGTLLAAFQNKLLNIWTVNGTQAHIEAQSSWVTALSWVQTSTPFLNQEACSQVSPPESLLVGRLDGSLCWLEVTDDLRVERTELTHCYRKEGWSINCLAWYSVDKPFAVGYPEGKILLATAESYETDPPILQTLHPTIMILLFCLVDEKIISLDQLKWVFFLLIAGWKLHEA</sequence>
<evidence type="ECO:0000256" key="1">
    <source>
        <dbReference type="ARBA" id="ARBA00004123"/>
    </source>
</evidence>
<proteinExistence type="inferred from homology"/>
<comment type="similarity">
    <text evidence="5">Belongs to the WD repeat EBI family.</text>
</comment>
<dbReference type="Ensembl" id="ENSSRHT00000079304.1">
    <property type="protein sequence ID" value="ENSSRHP00000077205.1"/>
    <property type="gene ID" value="ENSSRHG00000038291.1"/>
</dbReference>
<dbReference type="GO" id="GO:0034967">
    <property type="term" value="C:Set3 complex"/>
    <property type="evidence" value="ECO:0007669"/>
    <property type="project" value="TreeGrafter"/>
</dbReference>
<dbReference type="Pfam" id="PF00400">
    <property type="entry name" value="WD40"/>
    <property type="match status" value="1"/>
</dbReference>
<dbReference type="AlphaFoldDB" id="A0A673LG31"/>
<dbReference type="SMART" id="SM00320">
    <property type="entry name" value="WD40"/>
    <property type="match status" value="3"/>
</dbReference>
<accession>A0A673LG31</accession>
<evidence type="ECO:0000256" key="4">
    <source>
        <dbReference type="ARBA" id="ARBA00023242"/>
    </source>
</evidence>
<dbReference type="PANTHER" id="PTHR22846:SF2">
    <property type="entry name" value="F-BOX-LIKE_WD REPEAT-CONTAINING PROTEIN EBI"/>
    <property type="match status" value="1"/>
</dbReference>